<evidence type="ECO:0000313" key="2">
    <source>
        <dbReference type="EMBL" id="NDL03246.1"/>
    </source>
</evidence>
<keyword evidence="1" id="KW-1133">Transmembrane helix</keyword>
<dbReference type="GeneID" id="88806968"/>
<dbReference type="NCBIfam" id="TIGR02112">
    <property type="entry name" value="cyd_oper_ybgE"/>
    <property type="match status" value="1"/>
</dbReference>
<dbReference type="PROSITE" id="PS51257">
    <property type="entry name" value="PROKAR_LIPOPROTEIN"/>
    <property type="match status" value="1"/>
</dbReference>
<accession>A0A329X719</accession>
<feature type="transmembrane region" description="Helical" evidence="1">
    <location>
        <begin position="52"/>
        <end position="70"/>
    </location>
</feature>
<dbReference type="EMBL" id="WSFC01000013">
    <property type="protein sequence ID" value="NDL03246.1"/>
    <property type="molecule type" value="Genomic_DNA"/>
</dbReference>
<keyword evidence="1" id="KW-0472">Membrane</keyword>
<gene>
    <name evidence="2" type="primary">ybgE</name>
    <name evidence="3" type="ORF">CKY02_14040</name>
    <name evidence="2" type="ORF">GPY48_08320</name>
</gene>
<dbReference type="RefSeq" id="WP_112895779.1">
    <property type="nucleotide sequence ID" value="NZ_CAWNYH010000025.1"/>
</dbReference>
<dbReference type="AlphaFoldDB" id="A0A329X719"/>
<dbReference type="EMBL" id="NSCM01000025">
    <property type="protein sequence ID" value="RAX11043.1"/>
    <property type="molecule type" value="Genomic_DNA"/>
</dbReference>
<comment type="caution">
    <text evidence="3">The sequence shown here is derived from an EMBL/GenBank/DDBJ whole genome shotgun (WGS) entry which is preliminary data.</text>
</comment>
<organism evidence="3 4">
    <name type="scientific">Photorhabdus bodei</name>
    <dbReference type="NCBI Taxonomy" id="2029681"/>
    <lineage>
        <taxon>Bacteria</taxon>
        <taxon>Pseudomonadati</taxon>
        <taxon>Pseudomonadota</taxon>
        <taxon>Gammaproteobacteria</taxon>
        <taxon>Enterobacterales</taxon>
        <taxon>Morganellaceae</taxon>
        <taxon>Photorhabdus</taxon>
    </lineage>
</organism>
<evidence type="ECO:0000313" key="3">
    <source>
        <dbReference type="EMBL" id="RAX11043.1"/>
    </source>
</evidence>
<dbReference type="Proteomes" id="UP000250919">
    <property type="component" value="Unassembled WGS sequence"/>
</dbReference>
<keyword evidence="5" id="KW-1185">Reference proteome</keyword>
<dbReference type="Proteomes" id="UP000466619">
    <property type="component" value="Unassembled WGS sequence"/>
</dbReference>
<feature type="transmembrane region" description="Helical" evidence="1">
    <location>
        <begin position="21"/>
        <end position="40"/>
    </location>
</feature>
<dbReference type="Pfam" id="PF09600">
    <property type="entry name" value="Cyd_oper_YbgE"/>
    <property type="match status" value="1"/>
</dbReference>
<dbReference type="InterPro" id="IPR011846">
    <property type="entry name" value="Cyd_oper_YbgE"/>
</dbReference>
<keyword evidence="1" id="KW-0812">Transmembrane</keyword>
<name>A0A329X719_9GAMM</name>
<reference evidence="3" key="1">
    <citation type="submission" date="2017-08" db="EMBL/GenBank/DDBJ databases">
        <authorList>
            <person name="de Groot N.N."/>
        </authorList>
    </citation>
    <scope>NUCLEOTIDE SEQUENCE</scope>
    <source>
        <strain evidence="3">LJ24-63</strain>
    </source>
</reference>
<dbReference type="NCBIfam" id="NF007881">
    <property type="entry name" value="PRK10588.1"/>
    <property type="match status" value="1"/>
</dbReference>
<protein>
    <submittedName>
        <fullName evidence="3">Cyd operon protein YbgE</fullName>
    </submittedName>
</protein>
<evidence type="ECO:0000313" key="5">
    <source>
        <dbReference type="Proteomes" id="UP000466619"/>
    </source>
</evidence>
<evidence type="ECO:0000313" key="4">
    <source>
        <dbReference type="Proteomes" id="UP000250919"/>
    </source>
</evidence>
<proteinExistence type="predicted"/>
<evidence type="ECO:0000256" key="1">
    <source>
        <dbReference type="SAM" id="Phobius"/>
    </source>
</evidence>
<reference evidence="2 5" key="3">
    <citation type="submission" date="2019-12" db="EMBL/GenBank/DDBJ databases">
        <title>Engineering Photorhabdus to improve their lethality against agricultural pests.</title>
        <authorList>
            <person name="Machado R.A.R."/>
        </authorList>
    </citation>
    <scope>NUCLEOTIDE SEQUENCE [LARGE SCALE GENOMIC DNA]</scope>
    <source>
        <strain evidence="2 5">M-CN4</strain>
    </source>
</reference>
<sequence length="102" mass="11740">MKKKKPLKIDKYYRLMDNAPVRGLILVVALTFAACIFWDPARFAANTSSLQIWQGILLIWSVCTGVTFGVGFQPRNIIWRIFFSPLPAFLILIWGLCHFFMS</sequence>
<reference evidence="3 4" key="2">
    <citation type="journal article" date="2018" name="Int. J. Syst. Evol. Microbiol.">
        <title>Whole-genome-based revisit of Photorhabdus phylogeny: proposal for the elevation of most Photorhabdus subspecies to the species level and description of one novel species Photorhabdus bodei sp. nov., and one novel subspecies Photorhabdus laumondii subsp. clarkei subsp. nov.</title>
        <authorList>
            <person name="Machado R.A.R."/>
            <person name="Wuthrich D."/>
            <person name="Kuhnert P."/>
            <person name="Arce C.C.M."/>
            <person name="Thonen L."/>
            <person name="Ruiz C."/>
            <person name="Zhang X."/>
            <person name="Robert C.A.M."/>
            <person name="Karimi J."/>
            <person name="Kamali S."/>
            <person name="Ma J."/>
            <person name="Bruggmann R."/>
            <person name="Erb M."/>
        </authorList>
    </citation>
    <scope>NUCLEOTIDE SEQUENCE [LARGE SCALE GENOMIC DNA]</scope>
    <source>
        <strain evidence="3 4">LJ24-63</strain>
    </source>
</reference>
<feature type="transmembrane region" description="Helical" evidence="1">
    <location>
        <begin position="77"/>
        <end position="101"/>
    </location>
</feature>